<feature type="domain" description="NAC" evidence="6">
    <location>
        <begin position="6"/>
        <end position="156"/>
    </location>
</feature>
<gene>
    <name evidence="7" type="ORF">CKAN_01342200</name>
</gene>
<evidence type="ECO:0000313" key="8">
    <source>
        <dbReference type="Proteomes" id="UP000283530"/>
    </source>
</evidence>
<dbReference type="Pfam" id="PF02365">
    <property type="entry name" value="NAM"/>
    <property type="match status" value="1"/>
</dbReference>
<accession>A0A3S3N3A0</accession>
<evidence type="ECO:0000256" key="4">
    <source>
        <dbReference type="ARBA" id="ARBA00023163"/>
    </source>
</evidence>
<dbReference type="SUPFAM" id="SSF101941">
    <property type="entry name" value="NAC domain"/>
    <property type="match status" value="1"/>
</dbReference>
<dbReference type="PANTHER" id="PTHR31744:SF210">
    <property type="entry name" value="NAC DOMAIN-CONTAINING PROTEIN 86-LIKE"/>
    <property type="match status" value="1"/>
</dbReference>
<dbReference type="GO" id="GO:0006355">
    <property type="term" value="P:regulation of DNA-templated transcription"/>
    <property type="evidence" value="ECO:0007669"/>
    <property type="project" value="InterPro"/>
</dbReference>
<keyword evidence="8" id="KW-1185">Reference proteome</keyword>
<dbReference type="AlphaFoldDB" id="A0A3S3N3A0"/>
<comment type="subcellular location">
    <subcellularLocation>
        <location evidence="1">Nucleus</location>
    </subcellularLocation>
</comment>
<dbReference type="Proteomes" id="UP000283530">
    <property type="component" value="Unassembled WGS sequence"/>
</dbReference>
<name>A0A3S3N3A0_9MAGN</name>
<keyword evidence="4" id="KW-0804">Transcription</keyword>
<evidence type="ECO:0000259" key="6">
    <source>
        <dbReference type="PROSITE" id="PS51005"/>
    </source>
</evidence>
<dbReference type="PANTHER" id="PTHR31744">
    <property type="entry name" value="PROTEIN CUP-SHAPED COTYLEDON 2-RELATED"/>
    <property type="match status" value="1"/>
</dbReference>
<reference evidence="7 8" key="1">
    <citation type="journal article" date="2019" name="Nat. Plants">
        <title>Stout camphor tree genome fills gaps in understanding of flowering plant genome evolution.</title>
        <authorList>
            <person name="Chaw S.M."/>
            <person name="Liu Y.C."/>
            <person name="Wu Y.W."/>
            <person name="Wang H.Y."/>
            <person name="Lin C.I."/>
            <person name="Wu C.S."/>
            <person name="Ke H.M."/>
            <person name="Chang L.Y."/>
            <person name="Hsu C.Y."/>
            <person name="Yang H.T."/>
            <person name="Sudianto E."/>
            <person name="Hsu M.H."/>
            <person name="Wu K.P."/>
            <person name="Wang L.N."/>
            <person name="Leebens-Mack J.H."/>
            <person name="Tsai I.J."/>
        </authorList>
    </citation>
    <scope>NUCLEOTIDE SEQUENCE [LARGE SCALE GENOMIC DNA]</scope>
    <source>
        <strain evidence="8">cv. Chaw 1501</strain>
        <tissue evidence="7">Young leaves</tissue>
    </source>
</reference>
<protein>
    <submittedName>
        <fullName evidence="7">NAC domain-containing protein 45</fullName>
    </submittedName>
</protein>
<dbReference type="InterPro" id="IPR036093">
    <property type="entry name" value="NAC_dom_sf"/>
</dbReference>
<dbReference type="FunFam" id="2.170.150.80:FF:000002">
    <property type="entry name" value="Nac domain-containing protein 86"/>
    <property type="match status" value="1"/>
</dbReference>
<evidence type="ECO:0000313" key="7">
    <source>
        <dbReference type="EMBL" id="RWR84603.1"/>
    </source>
</evidence>
<dbReference type="GO" id="GO:0005634">
    <property type="term" value="C:nucleus"/>
    <property type="evidence" value="ECO:0007669"/>
    <property type="project" value="UniProtKB-SubCell"/>
</dbReference>
<organism evidence="7 8">
    <name type="scientific">Cinnamomum micranthum f. kanehirae</name>
    <dbReference type="NCBI Taxonomy" id="337451"/>
    <lineage>
        <taxon>Eukaryota</taxon>
        <taxon>Viridiplantae</taxon>
        <taxon>Streptophyta</taxon>
        <taxon>Embryophyta</taxon>
        <taxon>Tracheophyta</taxon>
        <taxon>Spermatophyta</taxon>
        <taxon>Magnoliopsida</taxon>
        <taxon>Magnoliidae</taxon>
        <taxon>Laurales</taxon>
        <taxon>Lauraceae</taxon>
        <taxon>Cinnamomum</taxon>
    </lineage>
</organism>
<evidence type="ECO:0000256" key="3">
    <source>
        <dbReference type="ARBA" id="ARBA00023125"/>
    </source>
</evidence>
<evidence type="ECO:0000256" key="5">
    <source>
        <dbReference type="ARBA" id="ARBA00023242"/>
    </source>
</evidence>
<keyword evidence="3" id="KW-0238">DNA-binding</keyword>
<evidence type="ECO:0000256" key="2">
    <source>
        <dbReference type="ARBA" id="ARBA00023015"/>
    </source>
</evidence>
<dbReference type="OrthoDB" id="1860415at2759"/>
<dbReference type="EMBL" id="QPKB01000005">
    <property type="protein sequence ID" value="RWR84603.1"/>
    <property type="molecule type" value="Genomic_DNA"/>
</dbReference>
<dbReference type="PROSITE" id="PS51005">
    <property type="entry name" value="NAC"/>
    <property type="match status" value="1"/>
</dbReference>
<dbReference type="InterPro" id="IPR003441">
    <property type="entry name" value="NAC-dom"/>
</dbReference>
<dbReference type="Gene3D" id="2.170.150.80">
    <property type="entry name" value="NAC domain"/>
    <property type="match status" value="1"/>
</dbReference>
<keyword evidence="2" id="KW-0805">Transcription regulation</keyword>
<sequence>MAPVTLPPGFRFHPTDEELVAYYLKRKINGRKIELEIIPEVDLYKCEPWDLPEKSFLPSKDLEWYFFSPRDRKYPNGSRTNRATRNGYWKATGKDRKVNSEKRAVGMKKTLVYYRGRAPHGSRTNWVMHEYRLDEKECETQTGLQDAYALCRVFKKSGIAPNITEQNGAPSSYHYQWMPNGHSSTIETSYERRGEDQENAGCLFHSETGSSDIVQEANIGLNDHREGKWKQYLAEEALSSANPPFYHRSSAHTPSKVGVAVECARFQHRLLLPPLETEDFSQFDFTSSDFPCPRREEPKETDVLQEIISVACASQELMNQSSYPDIWTGTYHRQLDEFGPLVELEIEGRKEDTQYLQVNDMGSSTFMEISDLEKEFKGEIMVENLQGVKMSNNDIEKITLEEHKTVMIESTSNFQKDDPNKQGGINEHEDYQGFSEIEIKPDPSSYQSNDFNLGFINDNPDGIFPENGNVDDFICTPTFDIYDKVEVSHGLCITSPNAAETFFHEVEPLSSVSFHISPFVTPEFVVPKSEIQRKCRLKGSMSSKFKVVATDKFMGIKTFVKPRMGSCLINEMMSSIVSIMAFLLTTCIYLGEDLVHEGMKNDLPTSDNALDGRKEQDCSGKVEKMKELERMKWEAEKRNSWFITIRGISISNMFLNWKWHFLTTALALCAYGIKHL</sequence>
<comment type="caution">
    <text evidence="7">The sequence shown here is derived from an EMBL/GenBank/DDBJ whole genome shotgun (WGS) entry which is preliminary data.</text>
</comment>
<proteinExistence type="predicted"/>
<evidence type="ECO:0000256" key="1">
    <source>
        <dbReference type="ARBA" id="ARBA00004123"/>
    </source>
</evidence>
<keyword evidence="5" id="KW-0539">Nucleus</keyword>
<dbReference type="GO" id="GO:0003677">
    <property type="term" value="F:DNA binding"/>
    <property type="evidence" value="ECO:0007669"/>
    <property type="project" value="UniProtKB-KW"/>
</dbReference>